<dbReference type="Pfam" id="PF25858">
    <property type="entry name" value="DUF7958"/>
    <property type="match status" value="2"/>
</dbReference>
<proteinExistence type="predicted"/>
<keyword evidence="1" id="KW-0614">Plasmid</keyword>
<sequence length="286" mass="32670">MKANITGENEERVGIYVYDNNGIEHWIEIEFDGGIAYHEQDGYPDKAAKRTPDGNEHVNQARRFARYHVYNERGYETFPWDEHIGRIEAVGDAIENLSTEEFEDYFGEFYETVAGSLSLDSGGDISALFAAIQEKANAYYIDVYLDNDGQVEATSEVRQIIPTDDWQEELESPPEDNNRVPDARIELTPMPLPSIELLQPIVVHQTSCQIRDCYIVMGEEPPEEYRQLGFGKYKFASLYQREDLSLYEDYTRLDADIPGYTVGLGLEEYPEIEGQVKSLLSAFADE</sequence>
<evidence type="ECO:0000313" key="2">
    <source>
        <dbReference type="Proteomes" id="UP001058330"/>
    </source>
</evidence>
<reference evidence="1" key="1">
    <citation type="submission" date="2021-07" db="EMBL/GenBank/DDBJ databases">
        <title>Studies on halocins as antimicrobial molecules from haloarchaea.</title>
        <authorList>
            <person name="Kumar S."/>
            <person name="Khare S.K."/>
        </authorList>
    </citation>
    <scope>NUCLEOTIDE SEQUENCE</scope>
    <source>
        <strain evidence="1">NCIM 5678</strain>
        <plasmid evidence="1">pHl5678-1</plasmid>
    </source>
</reference>
<dbReference type="EMBL" id="CP078064">
    <property type="protein sequence ID" value="UVE52061.1"/>
    <property type="molecule type" value="Genomic_DNA"/>
</dbReference>
<protein>
    <submittedName>
        <fullName evidence="1">Uncharacterized protein</fullName>
    </submittedName>
</protein>
<geneLocation type="plasmid" evidence="1 2">
    <name>pHl5678-1</name>
</geneLocation>
<dbReference type="InterPro" id="IPR058264">
    <property type="entry name" value="DUF7958"/>
</dbReference>
<gene>
    <name evidence="1" type="ORF">KU306_17280</name>
</gene>
<dbReference type="Proteomes" id="UP001058330">
    <property type="component" value="Plasmid pHl5678-1"/>
</dbReference>
<evidence type="ECO:0000313" key="1">
    <source>
        <dbReference type="EMBL" id="UVE52061.1"/>
    </source>
</evidence>
<organism evidence="1 2">
    <name type="scientific">Haloferax larsenii</name>
    <dbReference type="NCBI Taxonomy" id="302484"/>
    <lineage>
        <taxon>Archaea</taxon>
        <taxon>Methanobacteriati</taxon>
        <taxon>Methanobacteriota</taxon>
        <taxon>Stenosarchaea group</taxon>
        <taxon>Halobacteria</taxon>
        <taxon>Halobacteriales</taxon>
        <taxon>Haloferacaceae</taxon>
        <taxon>Haloferax</taxon>
    </lineage>
</organism>
<accession>A0ABY5RI65</accession>
<name>A0ABY5RI65_HALLR</name>
<keyword evidence="2" id="KW-1185">Reference proteome</keyword>